<dbReference type="Pfam" id="PF03441">
    <property type="entry name" value="FAD_binding_7"/>
    <property type="match status" value="1"/>
</dbReference>
<evidence type="ECO:0000256" key="1">
    <source>
        <dbReference type="ARBA" id="ARBA00005862"/>
    </source>
</evidence>
<dbReference type="Pfam" id="PF00875">
    <property type="entry name" value="DNA_photolyase"/>
    <property type="match status" value="1"/>
</dbReference>
<dbReference type="InterPro" id="IPR006050">
    <property type="entry name" value="DNA_photolyase_N"/>
</dbReference>
<evidence type="ECO:0000256" key="5">
    <source>
        <dbReference type="PIRSR" id="PIRSR602081-1"/>
    </source>
</evidence>
<dbReference type="OrthoDB" id="435881at2759"/>
<comment type="similarity">
    <text evidence="1">Belongs to the DNA photolyase class-1 family.</text>
</comment>
<dbReference type="Gene3D" id="1.25.40.80">
    <property type="match status" value="1"/>
</dbReference>
<dbReference type="InterPro" id="IPR036134">
    <property type="entry name" value="Crypto/Photolyase_FAD-like_sf"/>
</dbReference>
<feature type="binding site" evidence="5">
    <location>
        <begin position="491"/>
        <end position="493"/>
    </location>
    <ligand>
        <name>FAD</name>
        <dbReference type="ChEBI" id="CHEBI:57692"/>
    </ligand>
</feature>
<name>A0A5N6L1U2_9ROSI</name>
<keyword evidence="10" id="KW-1185">Reference proteome</keyword>
<feature type="site" description="Electron transfer via tryptophanyl radical" evidence="6">
    <location>
        <position position="501"/>
    </location>
</feature>
<dbReference type="InterPro" id="IPR018394">
    <property type="entry name" value="DNA_photolyase_1_CS_C"/>
</dbReference>
<dbReference type="GO" id="GO:0006139">
    <property type="term" value="P:nucleobase-containing compound metabolic process"/>
    <property type="evidence" value="ECO:0007669"/>
    <property type="project" value="UniProtKB-ARBA"/>
</dbReference>
<feature type="binding site" evidence="5">
    <location>
        <position position="335"/>
    </location>
    <ligand>
        <name>FAD</name>
        <dbReference type="ChEBI" id="CHEBI:57692"/>
    </ligand>
</feature>
<dbReference type="PANTHER" id="PTHR11455">
    <property type="entry name" value="CRYPTOCHROME"/>
    <property type="match status" value="1"/>
</dbReference>
<dbReference type="GO" id="GO:0005737">
    <property type="term" value="C:cytoplasm"/>
    <property type="evidence" value="ECO:0007669"/>
    <property type="project" value="TreeGrafter"/>
</dbReference>
<feature type="site" description="Electron transfer via tryptophanyl radical" evidence="6">
    <location>
        <position position="425"/>
    </location>
</feature>
<dbReference type="GO" id="GO:0043153">
    <property type="term" value="P:entrainment of circadian clock by photoperiod"/>
    <property type="evidence" value="ECO:0007669"/>
    <property type="project" value="TreeGrafter"/>
</dbReference>
<protein>
    <recommendedName>
        <fullName evidence="8">Photolyase/cryptochrome alpha/beta domain-containing protein</fullName>
    </recommendedName>
</protein>
<keyword evidence="2 5" id="KW-0285">Flavoprotein</keyword>
<dbReference type="InterPro" id="IPR002081">
    <property type="entry name" value="Cryptochrome/DNA_photolyase_1"/>
</dbReference>
<evidence type="ECO:0000313" key="9">
    <source>
        <dbReference type="EMBL" id="KAB8532560.1"/>
    </source>
</evidence>
<dbReference type="Proteomes" id="UP000327013">
    <property type="component" value="Unassembled WGS sequence"/>
</dbReference>
<evidence type="ECO:0000256" key="7">
    <source>
        <dbReference type="SAM" id="MobiDB-lite"/>
    </source>
</evidence>
<dbReference type="SUPFAM" id="SSF52425">
    <property type="entry name" value="Cryptochrome/photolyase, N-terminal domain"/>
    <property type="match status" value="1"/>
</dbReference>
<evidence type="ECO:0000256" key="3">
    <source>
        <dbReference type="ARBA" id="ARBA00022827"/>
    </source>
</evidence>
<dbReference type="Gene3D" id="1.10.579.10">
    <property type="entry name" value="DNA Cyclobutane Dipyrimidine Photolyase, subunit A, domain 3"/>
    <property type="match status" value="1"/>
</dbReference>
<dbReference type="PROSITE" id="PS00691">
    <property type="entry name" value="DNA_PHOTOLYASES_1_2"/>
    <property type="match status" value="1"/>
</dbReference>
<evidence type="ECO:0000256" key="2">
    <source>
        <dbReference type="ARBA" id="ARBA00022630"/>
    </source>
</evidence>
<gene>
    <name evidence="9" type="ORF">FH972_025505</name>
</gene>
<evidence type="ECO:0000259" key="8">
    <source>
        <dbReference type="PROSITE" id="PS51645"/>
    </source>
</evidence>
<dbReference type="EMBL" id="VIBQ01000057">
    <property type="protein sequence ID" value="KAB8532560.1"/>
    <property type="molecule type" value="Genomic_DNA"/>
</dbReference>
<feature type="site" description="Electron transfer via tryptophanyl radical" evidence="6">
    <location>
        <position position="478"/>
    </location>
</feature>
<accession>A0A5N6L1U2</accession>
<feature type="region of interest" description="Disordered" evidence="7">
    <location>
        <begin position="598"/>
        <end position="618"/>
    </location>
</feature>
<dbReference type="GO" id="GO:0071949">
    <property type="term" value="F:FAD binding"/>
    <property type="evidence" value="ECO:0007669"/>
    <property type="project" value="TreeGrafter"/>
</dbReference>
<comment type="caution">
    <text evidence="9">The sequence shown here is derived from an EMBL/GenBank/DDBJ whole genome shotgun (WGS) entry which is preliminary data.</text>
</comment>
<dbReference type="GO" id="GO:0003677">
    <property type="term" value="F:DNA binding"/>
    <property type="evidence" value="ECO:0007669"/>
    <property type="project" value="TreeGrafter"/>
</dbReference>
<dbReference type="InterPro" id="IPR005101">
    <property type="entry name" value="Cryptochr/Photolyase_FAD-bd"/>
</dbReference>
<evidence type="ECO:0000256" key="6">
    <source>
        <dbReference type="PIRSR" id="PIRSR602081-2"/>
    </source>
</evidence>
<proteinExistence type="inferred from homology"/>
<keyword evidence="4" id="KW-0157">Chromophore</keyword>
<feature type="domain" description="Photolyase/cryptochrome alpha/beta" evidence="8">
    <location>
        <begin position="95"/>
        <end position="232"/>
    </location>
</feature>
<dbReference type="Gene3D" id="3.40.50.620">
    <property type="entry name" value="HUPs"/>
    <property type="match status" value="1"/>
</dbReference>
<evidence type="ECO:0000313" key="10">
    <source>
        <dbReference type="Proteomes" id="UP000327013"/>
    </source>
</evidence>
<dbReference type="GO" id="GO:0006950">
    <property type="term" value="P:response to stress"/>
    <property type="evidence" value="ECO:0007669"/>
    <property type="project" value="UniProtKB-ARBA"/>
</dbReference>
<feature type="binding site" evidence="5">
    <location>
        <position position="389"/>
    </location>
    <ligand>
        <name>FAD</name>
        <dbReference type="ChEBI" id="CHEBI:57692"/>
    </ligand>
</feature>
<dbReference type="GO" id="GO:0005634">
    <property type="term" value="C:nucleus"/>
    <property type="evidence" value="ECO:0007669"/>
    <property type="project" value="TreeGrafter"/>
</dbReference>
<keyword evidence="3 5" id="KW-0274">FAD</keyword>
<dbReference type="PANTHER" id="PTHR11455:SF18">
    <property type="entry name" value="SI:CH1073-390K14.1"/>
    <property type="match status" value="1"/>
</dbReference>
<feature type="binding site" evidence="5">
    <location>
        <begin position="392"/>
        <end position="399"/>
    </location>
    <ligand>
        <name>FAD</name>
        <dbReference type="ChEBI" id="CHEBI:57692"/>
    </ligand>
</feature>
<dbReference type="InterPro" id="IPR014729">
    <property type="entry name" value="Rossmann-like_a/b/a_fold"/>
</dbReference>
<dbReference type="AlphaFoldDB" id="A0A5N6L1U2"/>
<reference evidence="9 10" key="1">
    <citation type="submission" date="2019-06" db="EMBL/GenBank/DDBJ databases">
        <title>A chromosomal-level reference genome of Carpinus fangiana (Coryloideae, Betulaceae).</title>
        <authorList>
            <person name="Yang X."/>
            <person name="Wang Z."/>
            <person name="Zhang L."/>
            <person name="Hao G."/>
            <person name="Liu J."/>
            <person name="Yang Y."/>
        </authorList>
    </citation>
    <scope>NUCLEOTIDE SEQUENCE [LARGE SCALE GENOMIC DNA]</scope>
    <source>
        <strain evidence="9">Cfa_2016G</strain>
        <tissue evidence="9">Leaf</tissue>
    </source>
</reference>
<dbReference type="PROSITE" id="PS51645">
    <property type="entry name" value="PHR_CRY_ALPHA_BETA"/>
    <property type="match status" value="1"/>
</dbReference>
<dbReference type="GO" id="GO:0032922">
    <property type="term" value="P:circadian regulation of gene expression"/>
    <property type="evidence" value="ECO:0007669"/>
    <property type="project" value="TreeGrafter"/>
</dbReference>
<dbReference type="PRINTS" id="PR00147">
    <property type="entry name" value="DNAPHOTLYASE"/>
</dbReference>
<dbReference type="GO" id="GO:0003904">
    <property type="term" value="F:deoxyribodipyrimidine photo-lyase activity"/>
    <property type="evidence" value="ECO:0007669"/>
    <property type="project" value="TreeGrafter"/>
</dbReference>
<sequence>MAAKRKVVPLVNDSSGRPAKNVKYGTNINPQHQYNLDHSRVAEEYGIINRTYYPPQIALSQCHGYVEGTITTPMGSLQTVIQETADQRATISTGKSVVHWFKRDLRLHDNRALSLASAKARTDNVALICIFLISPQDYEAHLTSSIQVDFQFRSLQVLKTDLEELNIPLFIQTVEKRRNVPQTLKDACKKWSAHHIFCNIEYEVDELRREAILTTDCLTDGINLTAVHDTCVVPPGTLLNSQNEPFTVYSPWHRAWNAKIDRDPSLLHQHPRPQPNPPSSHMTYESIFKASVPSPPSNKSLTPDKKMYFASLWPAGEHEAHVRLQSFLADKVSKYRDHRSFPAANVNSLLSVHLAAGTLSVRTAVAAACEADTAGSRRLDEGTRGTTSWISELAWRDFYKHILVAFPFVCMNAAFKPAYVSRIAWSYDSALFEAWKAGRTGYPFVDAAMRQLATTGTMHNRARMVVASFLSKDLLIDWRLGEQHFMLSLADGDFASNNGGWGFSVGCGVDPQPYMRLFNPILQSEKFDAKGEYIRKWVEELRDVEGKEVHDPYGRGNADVVKRMMERGYPRMIVEHKKARERAIRVFGEGLQSANKAGTEEHALASDTDDIDHGYLPG</sequence>
<dbReference type="SUPFAM" id="SSF48173">
    <property type="entry name" value="Cryptochrome/photolyase FAD-binding domain"/>
    <property type="match status" value="1"/>
</dbReference>
<comment type="cofactor">
    <cofactor evidence="5">
        <name>FAD</name>
        <dbReference type="ChEBI" id="CHEBI:57692"/>
    </cofactor>
    <text evidence="5">Binds 1 FAD per subunit.</text>
</comment>
<evidence type="ECO:0000256" key="4">
    <source>
        <dbReference type="ARBA" id="ARBA00022991"/>
    </source>
</evidence>
<organism evidence="9 10">
    <name type="scientific">Carpinus fangiana</name>
    <dbReference type="NCBI Taxonomy" id="176857"/>
    <lineage>
        <taxon>Eukaryota</taxon>
        <taxon>Viridiplantae</taxon>
        <taxon>Streptophyta</taxon>
        <taxon>Embryophyta</taxon>
        <taxon>Tracheophyta</taxon>
        <taxon>Spermatophyta</taxon>
        <taxon>Magnoliopsida</taxon>
        <taxon>eudicotyledons</taxon>
        <taxon>Gunneridae</taxon>
        <taxon>Pentapetalae</taxon>
        <taxon>rosids</taxon>
        <taxon>fabids</taxon>
        <taxon>Fagales</taxon>
        <taxon>Betulaceae</taxon>
        <taxon>Carpinus</taxon>
    </lineage>
</organism>
<dbReference type="InterPro" id="IPR036155">
    <property type="entry name" value="Crypto/Photolyase_N_sf"/>
</dbReference>